<dbReference type="EC" id="2.3.-.-" evidence="3"/>
<dbReference type="PANTHER" id="PTHR23028:SF53">
    <property type="entry name" value="ACYL_TRANSF_3 DOMAIN-CONTAINING PROTEIN"/>
    <property type="match status" value="1"/>
</dbReference>
<proteinExistence type="predicted"/>
<evidence type="ECO:0000256" key="1">
    <source>
        <dbReference type="SAM" id="Phobius"/>
    </source>
</evidence>
<accession>A0ABV9P9U6</accession>
<reference evidence="4" key="1">
    <citation type="journal article" date="2019" name="Int. J. Syst. Evol. Microbiol.">
        <title>The Global Catalogue of Microorganisms (GCM) 10K type strain sequencing project: providing services to taxonomists for standard genome sequencing and annotation.</title>
        <authorList>
            <consortium name="The Broad Institute Genomics Platform"/>
            <consortium name="The Broad Institute Genome Sequencing Center for Infectious Disease"/>
            <person name="Wu L."/>
            <person name="Ma J."/>
        </authorList>
    </citation>
    <scope>NUCLEOTIDE SEQUENCE [LARGE SCALE GENOMIC DNA]</scope>
    <source>
        <strain evidence="4">CCUG 50349</strain>
    </source>
</reference>
<feature type="transmembrane region" description="Helical" evidence="1">
    <location>
        <begin position="256"/>
        <end position="277"/>
    </location>
</feature>
<feature type="transmembrane region" description="Helical" evidence="1">
    <location>
        <begin position="153"/>
        <end position="172"/>
    </location>
</feature>
<dbReference type="Proteomes" id="UP001595885">
    <property type="component" value="Unassembled WGS sequence"/>
</dbReference>
<feature type="transmembrane region" description="Helical" evidence="1">
    <location>
        <begin position="179"/>
        <end position="196"/>
    </location>
</feature>
<evidence type="ECO:0000259" key="2">
    <source>
        <dbReference type="Pfam" id="PF01757"/>
    </source>
</evidence>
<feature type="transmembrane region" description="Helical" evidence="1">
    <location>
        <begin position="208"/>
        <end position="225"/>
    </location>
</feature>
<protein>
    <submittedName>
        <fullName evidence="3">Acyltransferase family protein</fullName>
        <ecNumber evidence="3">2.3.-.-</ecNumber>
    </submittedName>
</protein>
<feature type="transmembrane region" description="Helical" evidence="1">
    <location>
        <begin position="21"/>
        <end position="37"/>
    </location>
</feature>
<keyword evidence="4" id="KW-1185">Reference proteome</keyword>
<organism evidence="3 4">
    <name type="scientific">Flavobacterium ponti</name>
    <dbReference type="NCBI Taxonomy" id="665133"/>
    <lineage>
        <taxon>Bacteria</taxon>
        <taxon>Pseudomonadati</taxon>
        <taxon>Bacteroidota</taxon>
        <taxon>Flavobacteriia</taxon>
        <taxon>Flavobacteriales</taxon>
        <taxon>Flavobacteriaceae</taxon>
        <taxon>Flavobacterium</taxon>
    </lineage>
</organism>
<keyword evidence="1" id="KW-0812">Transmembrane</keyword>
<dbReference type="PANTHER" id="PTHR23028">
    <property type="entry name" value="ACETYLTRANSFERASE"/>
    <property type="match status" value="1"/>
</dbReference>
<evidence type="ECO:0000313" key="4">
    <source>
        <dbReference type="Proteomes" id="UP001595885"/>
    </source>
</evidence>
<gene>
    <name evidence="3" type="ORF">ACFO3U_13685</name>
</gene>
<dbReference type="InterPro" id="IPR002656">
    <property type="entry name" value="Acyl_transf_3_dom"/>
</dbReference>
<feature type="transmembrane region" description="Helical" evidence="1">
    <location>
        <begin position="87"/>
        <end position="109"/>
    </location>
</feature>
<feature type="transmembrane region" description="Helical" evidence="1">
    <location>
        <begin position="312"/>
        <end position="333"/>
    </location>
</feature>
<keyword evidence="1" id="KW-0472">Membrane</keyword>
<evidence type="ECO:0000313" key="3">
    <source>
        <dbReference type="EMBL" id="MFC4741049.1"/>
    </source>
</evidence>
<dbReference type="RefSeq" id="WP_379743626.1">
    <property type="nucleotide sequence ID" value="NZ_JBHSGW010000028.1"/>
</dbReference>
<keyword evidence="3" id="KW-0808">Transferase</keyword>
<dbReference type="EMBL" id="JBHSGW010000028">
    <property type="protein sequence ID" value="MFC4741049.1"/>
    <property type="molecule type" value="Genomic_DNA"/>
</dbReference>
<feature type="domain" description="Acyltransferase 3" evidence="2">
    <location>
        <begin position="15"/>
        <end position="328"/>
    </location>
</feature>
<dbReference type="InterPro" id="IPR050879">
    <property type="entry name" value="Acyltransferase_3"/>
</dbReference>
<feature type="transmembrane region" description="Helical" evidence="1">
    <location>
        <begin position="234"/>
        <end position="250"/>
    </location>
</feature>
<dbReference type="Pfam" id="PF01757">
    <property type="entry name" value="Acyl_transf_3"/>
    <property type="match status" value="1"/>
</dbReference>
<feature type="transmembrane region" description="Helical" evidence="1">
    <location>
        <begin position="43"/>
        <end position="66"/>
    </location>
</feature>
<sequence>MIKSLKSIQIQQANCFDFLRFFFAFQILLYHLAVLSQNEKLTILTVFSNANLAVKGFFIISGFLVAKSYLNTTTLKMYFIKRVKRILPAYFFVVFLAALVLFFVSNLSYSEYYCNADLYKYIVWNSMFMNFVHPCLPGVFYNNFMCVVNGSLWTLKVEEGFYLVLPLLFFLIFKIKKTALVLCVIYLLSFLYWYVLDFHFRKPLFAKQLPGYLSYFCTGIFLFIYHQKLFKKKWLYLGLAILVILATYKINVAINVFYPMALGTIIIVAAYTIPIFNNFGKYGDFTYGLYIYHFPIIQIFKQYNLFDKYNPFLMAFCIIIMTFIFAIFSWFCVERRFLDRYKKQCINAS</sequence>
<comment type="caution">
    <text evidence="3">The sequence shown here is derived from an EMBL/GenBank/DDBJ whole genome shotgun (WGS) entry which is preliminary data.</text>
</comment>
<keyword evidence="1" id="KW-1133">Transmembrane helix</keyword>
<dbReference type="GO" id="GO:0016746">
    <property type="term" value="F:acyltransferase activity"/>
    <property type="evidence" value="ECO:0007669"/>
    <property type="project" value="UniProtKB-KW"/>
</dbReference>
<name>A0ABV9P9U6_9FLAO</name>
<keyword evidence="3" id="KW-0012">Acyltransferase</keyword>